<dbReference type="Gene3D" id="1.10.3290.10">
    <property type="entry name" value="Fido-like domain"/>
    <property type="match status" value="1"/>
</dbReference>
<evidence type="ECO:0000259" key="8">
    <source>
        <dbReference type="PROSITE" id="PS51459"/>
    </source>
</evidence>
<dbReference type="KEGG" id="aoc:Aocu_00890"/>
<feature type="domain" description="Fido" evidence="8">
    <location>
        <begin position="48"/>
        <end position="196"/>
    </location>
</feature>
<dbReference type="STRING" id="35623.Aocu_00890"/>
<evidence type="ECO:0000256" key="7">
    <source>
        <dbReference type="ARBA" id="ARBA00048696"/>
    </source>
</evidence>
<evidence type="ECO:0000313" key="9">
    <source>
        <dbReference type="EMBL" id="CDR30162.1"/>
    </source>
</evidence>
<dbReference type="EC" id="2.7.7.108" evidence="5"/>
<evidence type="ECO:0000313" key="10">
    <source>
        <dbReference type="Proteomes" id="UP000032434"/>
    </source>
</evidence>
<comment type="catalytic activity">
    <reaction evidence="6">
        <text>L-threonyl-[protein] + ATP = 3-O-(5'-adenylyl)-L-threonyl-[protein] + diphosphate</text>
        <dbReference type="Rhea" id="RHEA:54292"/>
        <dbReference type="Rhea" id="RHEA-COMP:11060"/>
        <dbReference type="Rhea" id="RHEA-COMP:13847"/>
        <dbReference type="ChEBI" id="CHEBI:30013"/>
        <dbReference type="ChEBI" id="CHEBI:30616"/>
        <dbReference type="ChEBI" id="CHEBI:33019"/>
        <dbReference type="ChEBI" id="CHEBI:138113"/>
        <dbReference type="EC" id="2.7.7.108"/>
    </reaction>
</comment>
<dbReference type="OrthoDB" id="9813719at2"/>
<accession>A0A061AGT3</accession>
<dbReference type="EMBL" id="LK028559">
    <property type="protein sequence ID" value="CDR30162.1"/>
    <property type="molecule type" value="Genomic_DNA"/>
</dbReference>
<dbReference type="GO" id="GO:0051302">
    <property type="term" value="P:regulation of cell division"/>
    <property type="evidence" value="ECO:0007669"/>
    <property type="project" value="TreeGrafter"/>
</dbReference>
<dbReference type="InParanoid" id="A0A061AGT3"/>
<evidence type="ECO:0000256" key="3">
    <source>
        <dbReference type="ARBA" id="ARBA00022741"/>
    </source>
</evidence>
<keyword evidence="3" id="KW-0547">Nucleotide-binding</keyword>
<keyword evidence="2" id="KW-0548">Nucleotidyltransferase</keyword>
<dbReference type="InterPro" id="IPR003812">
    <property type="entry name" value="Fido"/>
</dbReference>
<comment type="catalytic activity">
    <reaction evidence="7">
        <text>L-tyrosyl-[protein] + ATP = O-(5'-adenylyl)-L-tyrosyl-[protein] + diphosphate</text>
        <dbReference type="Rhea" id="RHEA:54288"/>
        <dbReference type="Rhea" id="RHEA-COMP:10136"/>
        <dbReference type="Rhea" id="RHEA-COMP:13846"/>
        <dbReference type="ChEBI" id="CHEBI:30616"/>
        <dbReference type="ChEBI" id="CHEBI:33019"/>
        <dbReference type="ChEBI" id="CHEBI:46858"/>
        <dbReference type="ChEBI" id="CHEBI:83624"/>
        <dbReference type="EC" id="2.7.7.108"/>
    </reaction>
</comment>
<evidence type="ECO:0000256" key="2">
    <source>
        <dbReference type="ARBA" id="ARBA00022695"/>
    </source>
</evidence>
<dbReference type="InterPro" id="IPR036597">
    <property type="entry name" value="Fido-like_dom_sf"/>
</dbReference>
<dbReference type="PANTHER" id="PTHR39560">
    <property type="entry name" value="PROTEIN ADENYLYLTRANSFERASE FIC-RELATED"/>
    <property type="match status" value="1"/>
</dbReference>
<dbReference type="RefSeq" id="WP_045748754.1">
    <property type="nucleotide sequence ID" value="NZ_FUZK01000002.1"/>
</dbReference>
<gene>
    <name evidence="9" type="ORF">Aocu_00890</name>
</gene>
<reference evidence="10" key="1">
    <citation type="submission" date="2014-05" db="EMBL/GenBank/DDBJ databases">
        <authorList>
            <person name="Kube M."/>
        </authorList>
    </citation>
    <scope>NUCLEOTIDE SEQUENCE [LARGE SCALE GENOMIC DNA]</scope>
</reference>
<dbReference type="PANTHER" id="PTHR39560:SF1">
    <property type="entry name" value="PROTEIN ADENYLYLTRANSFERASE FIC-RELATED"/>
    <property type="match status" value="1"/>
</dbReference>
<evidence type="ECO:0000256" key="6">
    <source>
        <dbReference type="ARBA" id="ARBA00047939"/>
    </source>
</evidence>
<dbReference type="GO" id="GO:0070733">
    <property type="term" value="F:AMPylase activity"/>
    <property type="evidence" value="ECO:0007669"/>
    <property type="project" value="UniProtKB-EC"/>
</dbReference>
<keyword evidence="1" id="KW-0808">Transferase</keyword>
<evidence type="ECO:0000256" key="4">
    <source>
        <dbReference type="ARBA" id="ARBA00022840"/>
    </source>
</evidence>
<dbReference type="PATRIC" id="fig|35623.3.peg.88"/>
<keyword evidence="4" id="KW-0067">ATP-binding</keyword>
<name>A0A061AGT3_9MOLU</name>
<evidence type="ECO:0000256" key="5">
    <source>
        <dbReference type="ARBA" id="ARBA00034531"/>
    </source>
</evidence>
<evidence type="ECO:0000256" key="1">
    <source>
        <dbReference type="ARBA" id="ARBA00022679"/>
    </source>
</evidence>
<proteinExistence type="predicted"/>
<protein>
    <recommendedName>
        <fullName evidence="5">protein adenylyltransferase</fullName>
        <ecNumber evidence="5">2.7.7.108</ecNumber>
    </recommendedName>
</protein>
<dbReference type="Proteomes" id="UP000032434">
    <property type="component" value="Chromosome 1"/>
</dbReference>
<dbReference type="GO" id="GO:0005524">
    <property type="term" value="F:ATP binding"/>
    <property type="evidence" value="ECO:0007669"/>
    <property type="project" value="UniProtKB-KW"/>
</dbReference>
<dbReference type="HOGENOM" id="CLU_080158_0_4_14"/>
<dbReference type="AlphaFoldDB" id="A0A061AGT3"/>
<sequence length="201" mass="23652">MKDPYFYPNTNVHVNIPGIQDKQLLKTYTANQFGLAMLNLQKDKFLIKSAFDFLKLHKILFSNVFFWAGEIRTVNMTTSEFMIAEGMVEFADHKSIHKELEQVDIKYKNLAWSTMSKREFIDNLSKYMVDLWVIHPLREGNTRTLIVFMDLFASQYGYDVDINRFNTSSHDMRNTFVWGAIGEFFNLKDILNKILNKKPQN</sequence>
<keyword evidence="10" id="KW-1185">Reference proteome</keyword>
<dbReference type="Pfam" id="PF02661">
    <property type="entry name" value="Fic"/>
    <property type="match status" value="1"/>
</dbReference>
<organism evidence="9 10">
    <name type="scientific">Acholeplasma oculi</name>
    <dbReference type="NCBI Taxonomy" id="35623"/>
    <lineage>
        <taxon>Bacteria</taxon>
        <taxon>Bacillati</taxon>
        <taxon>Mycoplasmatota</taxon>
        <taxon>Mollicutes</taxon>
        <taxon>Acholeplasmatales</taxon>
        <taxon>Acholeplasmataceae</taxon>
        <taxon>Acholeplasma</taxon>
    </lineage>
</organism>
<dbReference type="SUPFAM" id="SSF140931">
    <property type="entry name" value="Fic-like"/>
    <property type="match status" value="1"/>
</dbReference>
<dbReference type="PROSITE" id="PS51459">
    <property type="entry name" value="FIDO"/>
    <property type="match status" value="1"/>
</dbReference>